<accession>A0AAP3GWT1</accession>
<gene>
    <name evidence="1" type="ORF">L2422_02185</name>
</gene>
<comment type="caution">
    <text evidence="1">The sequence shown here is derived from an EMBL/GenBank/DDBJ whole genome shotgun (WGS) entry which is preliminary data.</text>
</comment>
<dbReference type="AlphaFoldDB" id="A0AAP3GWT1"/>
<evidence type="ECO:0000313" key="2">
    <source>
        <dbReference type="Proteomes" id="UP001213015"/>
    </source>
</evidence>
<name>A0AAP3GWT1_9LACO</name>
<sequence length="103" mass="11864">MTKKITITDKYVAAKVAYNLWCTRDAWSASFRPDNLCKKLELLSEEPALNIGTKWFQIGLIKIKDGELVDNDCRLSIFYDDQKIEVMYRTAILGVTSTYTFTI</sequence>
<evidence type="ECO:0000313" key="1">
    <source>
        <dbReference type="EMBL" id="MCZ3844335.1"/>
    </source>
</evidence>
<dbReference type="Proteomes" id="UP001213015">
    <property type="component" value="Unassembled WGS sequence"/>
</dbReference>
<protein>
    <submittedName>
        <fullName evidence="1">Uncharacterized protein</fullName>
    </submittedName>
</protein>
<reference evidence="1" key="1">
    <citation type="submission" date="2022-01" db="EMBL/GenBank/DDBJ databases">
        <title>VMRC isolate genome collection.</title>
        <authorList>
            <person name="France M."/>
            <person name="Rutt L."/>
            <person name="Humphrys M."/>
            <person name="Ravel J."/>
        </authorList>
    </citation>
    <scope>NUCLEOTIDE SEQUENCE</scope>
    <source>
        <strain evidence="1">C0127B5</strain>
    </source>
</reference>
<proteinExistence type="predicted"/>
<organism evidence="1 2">
    <name type="scientific">Lactobacillus mulieris</name>
    <dbReference type="NCBI Taxonomy" id="2508708"/>
    <lineage>
        <taxon>Bacteria</taxon>
        <taxon>Bacillati</taxon>
        <taxon>Bacillota</taxon>
        <taxon>Bacilli</taxon>
        <taxon>Lactobacillales</taxon>
        <taxon>Lactobacillaceae</taxon>
        <taxon>Lactobacillus</taxon>
    </lineage>
</organism>
<dbReference type="GeneID" id="31743045"/>
<dbReference type="RefSeq" id="WP_015995123.1">
    <property type="nucleotide sequence ID" value="NZ_JAKHFH010000003.1"/>
</dbReference>
<dbReference type="EMBL" id="JAKHLF010000002">
    <property type="protein sequence ID" value="MCZ3844335.1"/>
    <property type="molecule type" value="Genomic_DNA"/>
</dbReference>